<comment type="caution">
    <text evidence="1">The sequence shown here is derived from an EMBL/GenBank/DDBJ whole genome shotgun (WGS) entry which is preliminary data.</text>
</comment>
<sequence length="390" mass="45559">MYEDEVTEDQEALEVIARLDERINLEQVDIEGKSKTIIHKGYASGHLFGIEKFVQKIERGWEGGFVEVRTRYSGMTRIRELYLGKSYYRSMNGWLERYSDIHRYSARVEVFYEACKELGLIGRGLFSFGQPSDVASADGVLYLDVFNMLIEVIRARCKTREYKERERLRLVNADKNVRNVLEAEEAMFCNETGRSRWLVLSLTLRYKPEFRRWITIEDVQRHRDRFFKARRFNKLMSGIKWYVWAIEQGEDTGLHLHVIVFYLPESNHDEYIAKQIGEYWVDAVTEGRGDYWNSNAGWLKKLYEKKHGVGVGQINRNDVKKREALQINLAYLAKAEQYLLIKGTEHTHLFGMGKVPEKTRAGRPRVEADMNNMEESSVHVEPFGEAGGDL</sequence>
<keyword evidence="2" id="KW-1185">Reference proteome</keyword>
<dbReference type="EMBL" id="CATZAR010000018">
    <property type="protein sequence ID" value="CAJ0805081.1"/>
    <property type="molecule type" value="Genomic_DNA"/>
</dbReference>
<evidence type="ECO:0000313" key="2">
    <source>
        <dbReference type="Proteomes" id="UP001189773"/>
    </source>
</evidence>
<proteinExistence type="predicted"/>
<evidence type="ECO:0008006" key="3">
    <source>
        <dbReference type="Google" id="ProtNLM"/>
    </source>
</evidence>
<organism evidence="1 2">
    <name type="scientific">Ralstonia thomasii</name>
    <dbReference type="NCBI Taxonomy" id="3058596"/>
    <lineage>
        <taxon>Bacteria</taxon>
        <taxon>Pseudomonadati</taxon>
        <taxon>Pseudomonadota</taxon>
        <taxon>Betaproteobacteria</taxon>
        <taxon>Burkholderiales</taxon>
        <taxon>Burkholderiaceae</taxon>
        <taxon>Ralstonia</taxon>
    </lineage>
</organism>
<reference evidence="1 2" key="1">
    <citation type="submission" date="2023-07" db="EMBL/GenBank/DDBJ databases">
        <authorList>
            <person name="Peeters C."/>
        </authorList>
    </citation>
    <scope>NUCLEOTIDE SEQUENCE [LARGE SCALE GENOMIC DNA]</scope>
    <source>
        <strain evidence="1 2">LMG 18095</strain>
    </source>
</reference>
<gene>
    <name evidence="1" type="ORF">LMG18095_04198</name>
</gene>
<dbReference type="RefSeq" id="WP_316852143.1">
    <property type="nucleotide sequence ID" value="NZ_CATZAR010000018.1"/>
</dbReference>
<dbReference type="Proteomes" id="UP001189773">
    <property type="component" value="Unassembled WGS sequence"/>
</dbReference>
<name>A0ABN9JA35_9RALS</name>
<protein>
    <recommendedName>
        <fullName evidence="3">Inovirus Gp2 family protein</fullName>
    </recommendedName>
</protein>
<evidence type="ECO:0000313" key="1">
    <source>
        <dbReference type="EMBL" id="CAJ0805081.1"/>
    </source>
</evidence>
<accession>A0ABN9JA35</accession>